<evidence type="ECO:0000259" key="6">
    <source>
        <dbReference type="Pfam" id="PF01168"/>
    </source>
</evidence>
<dbReference type="InterPro" id="IPR029066">
    <property type="entry name" value="PLP-binding_barrel"/>
</dbReference>
<dbReference type="HAMAP" id="MF_02087">
    <property type="entry name" value="PLP_homeostasis"/>
    <property type="match status" value="1"/>
</dbReference>
<evidence type="ECO:0000256" key="2">
    <source>
        <dbReference type="HAMAP-Rule" id="MF_03225"/>
    </source>
</evidence>
<dbReference type="STRING" id="93625.A0A409WP64"/>
<reference evidence="7 8" key="1">
    <citation type="journal article" date="2018" name="Evol. Lett.">
        <title>Horizontal gene cluster transfer increased hallucinogenic mushroom diversity.</title>
        <authorList>
            <person name="Reynolds H.T."/>
            <person name="Vijayakumar V."/>
            <person name="Gluck-Thaler E."/>
            <person name="Korotkin H.B."/>
            <person name="Matheny P.B."/>
            <person name="Slot J.C."/>
        </authorList>
    </citation>
    <scope>NUCLEOTIDE SEQUENCE [LARGE SCALE GENOMIC DNA]</scope>
    <source>
        <strain evidence="7 8">2631</strain>
    </source>
</reference>
<dbReference type="CDD" id="cd06822">
    <property type="entry name" value="PLPDE_III_YBL036c_euk"/>
    <property type="match status" value="1"/>
</dbReference>
<sequence>MSAASTDLNPTQERTTELSESLTEVRTKIQVASIPGRSPTLVAVSKVKPASDIFACYNNGQLDFGENYVQELEEKARILPADIRWHFIGTLQSNKAKILASIPNLYSIQTLGSVKAATALQNALPADRTSPLRVLIQINTSGEDSKSGIPPLTSSSDIANSDVALLAKHILTECPSLQLEGLMTIGALELSLTASETEKNADFERLKETRDLLHNYLEQHFGEVGEKWGDKASGQLLLSMGMSSDYEAALKAGGDIVRVGTGIFGQRPKKAA</sequence>
<protein>
    <recommendedName>
        <fullName evidence="2">Pyridoxal phosphate homeostasis protein</fullName>
        <shortName evidence="2">PLP homeostasis protein</shortName>
    </recommendedName>
</protein>
<dbReference type="Pfam" id="PF01168">
    <property type="entry name" value="Ala_racemase_N"/>
    <property type="match status" value="1"/>
</dbReference>
<name>A0A409WP64_PSICY</name>
<feature type="region of interest" description="Disordered" evidence="5">
    <location>
        <begin position="1"/>
        <end position="20"/>
    </location>
</feature>
<comment type="function">
    <text evidence="2">Pyridoxal 5'-phosphate (PLP)-binding protein, which may be involved in intracellular homeostatic regulation of pyridoxal 5'-phosphate (PLP), the active form of vitamin B6.</text>
</comment>
<dbReference type="SUPFAM" id="SSF51419">
    <property type="entry name" value="PLP-binding barrel"/>
    <property type="match status" value="1"/>
</dbReference>
<evidence type="ECO:0000256" key="5">
    <source>
        <dbReference type="SAM" id="MobiDB-lite"/>
    </source>
</evidence>
<comment type="cofactor">
    <cofactor evidence="3">
        <name>pyridoxal 5'-phosphate</name>
        <dbReference type="ChEBI" id="CHEBI:597326"/>
    </cofactor>
</comment>
<dbReference type="GO" id="GO:0030170">
    <property type="term" value="F:pyridoxal phosphate binding"/>
    <property type="evidence" value="ECO:0007669"/>
    <property type="project" value="UniProtKB-UniRule"/>
</dbReference>
<dbReference type="Gene3D" id="3.20.20.10">
    <property type="entry name" value="Alanine racemase"/>
    <property type="match status" value="1"/>
</dbReference>
<dbReference type="PIRSF" id="PIRSF004848">
    <property type="entry name" value="YBL036c_PLPDEIII"/>
    <property type="match status" value="1"/>
</dbReference>
<dbReference type="PANTHER" id="PTHR10146">
    <property type="entry name" value="PROLINE SYNTHETASE CO-TRANSCRIBED BACTERIAL HOMOLOG PROTEIN"/>
    <property type="match status" value="1"/>
</dbReference>
<dbReference type="InterPro" id="IPR001608">
    <property type="entry name" value="Ala_racemase_N"/>
</dbReference>
<evidence type="ECO:0000313" key="8">
    <source>
        <dbReference type="Proteomes" id="UP000283269"/>
    </source>
</evidence>
<dbReference type="InterPro" id="IPR011078">
    <property type="entry name" value="PyrdxlP_homeostasis"/>
</dbReference>
<feature type="domain" description="Alanine racemase N-terminal" evidence="6">
    <location>
        <begin position="58"/>
        <end position="268"/>
    </location>
</feature>
<feature type="compositionally biased region" description="Polar residues" evidence="5">
    <location>
        <begin position="1"/>
        <end position="12"/>
    </location>
</feature>
<accession>A0A409WP64</accession>
<comment type="similarity">
    <text evidence="2 4">Belongs to the pyridoxal phosphate-binding protein YggS/PROSC family.</text>
</comment>
<keyword evidence="8" id="KW-1185">Reference proteome</keyword>
<organism evidence="7 8">
    <name type="scientific">Psilocybe cyanescens</name>
    <dbReference type="NCBI Taxonomy" id="93625"/>
    <lineage>
        <taxon>Eukaryota</taxon>
        <taxon>Fungi</taxon>
        <taxon>Dikarya</taxon>
        <taxon>Basidiomycota</taxon>
        <taxon>Agaricomycotina</taxon>
        <taxon>Agaricomycetes</taxon>
        <taxon>Agaricomycetidae</taxon>
        <taxon>Agaricales</taxon>
        <taxon>Agaricineae</taxon>
        <taxon>Strophariaceae</taxon>
        <taxon>Psilocybe</taxon>
    </lineage>
</organism>
<keyword evidence="1 2" id="KW-0663">Pyridoxal phosphate</keyword>
<comment type="caution">
    <text evidence="7">The sequence shown here is derived from an EMBL/GenBank/DDBJ whole genome shotgun (WGS) entry which is preliminary data.</text>
</comment>
<dbReference type="AlphaFoldDB" id="A0A409WP64"/>
<evidence type="ECO:0000256" key="1">
    <source>
        <dbReference type="ARBA" id="ARBA00022898"/>
    </source>
</evidence>
<evidence type="ECO:0000313" key="7">
    <source>
        <dbReference type="EMBL" id="PPQ80289.1"/>
    </source>
</evidence>
<dbReference type="EMBL" id="NHYD01003337">
    <property type="protein sequence ID" value="PPQ80289.1"/>
    <property type="molecule type" value="Genomic_DNA"/>
</dbReference>
<evidence type="ECO:0000256" key="4">
    <source>
        <dbReference type="RuleBase" id="RU004514"/>
    </source>
</evidence>
<dbReference type="FunCoup" id="A0A409WP64">
    <property type="interactions" value="228"/>
</dbReference>
<dbReference type="PROSITE" id="PS01211">
    <property type="entry name" value="UPF0001"/>
    <property type="match status" value="1"/>
</dbReference>
<proteinExistence type="inferred from homology"/>
<feature type="modified residue" description="N6-(pyridoxal phosphate)lysine" evidence="2 3">
    <location>
        <position position="46"/>
    </location>
</feature>
<dbReference type="InParanoid" id="A0A409WP64"/>
<evidence type="ECO:0000256" key="3">
    <source>
        <dbReference type="PIRSR" id="PIRSR004848-1"/>
    </source>
</evidence>
<dbReference type="OrthoDB" id="10264196at2759"/>
<dbReference type="PANTHER" id="PTHR10146:SF14">
    <property type="entry name" value="PYRIDOXAL PHOSPHATE HOMEOSTASIS PROTEIN"/>
    <property type="match status" value="1"/>
</dbReference>
<gene>
    <name evidence="7" type="ORF">CVT25_003686</name>
</gene>
<dbReference type="NCBIfam" id="TIGR00044">
    <property type="entry name" value="YggS family pyridoxal phosphate-dependent enzyme"/>
    <property type="match status" value="1"/>
</dbReference>
<dbReference type="Proteomes" id="UP000283269">
    <property type="component" value="Unassembled WGS sequence"/>
</dbReference>